<feature type="domain" description="Partial AB-hydrolase lipase" evidence="9">
    <location>
        <begin position="58"/>
        <end position="123"/>
    </location>
</feature>
<name>A0AAV2YJ77_9STRA</name>
<dbReference type="EMBL" id="DAKRPA010000320">
    <property type="protein sequence ID" value="DAZ93387.1"/>
    <property type="molecule type" value="Genomic_DNA"/>
</dbReference>
<proteinExistence type="inferred from homology"/>
<organism evidence="10 11">
    <name type="scientific">Lagenidium giganteum</name>
    <dbReference type="NCBI Taxonomy" id="4803"/>
    <lineage>
        <taxon>Eukaryota</taxon>
        <taxon>Sar</taxon>
        <taxon>Stramenopiles</taxon>
        <taxon>Oomycota</taxon>
        <taxon>Peronosporomycetes</taxon>
        <taxon>Pythiales</taxon>
        <taxon>Pythiaceae</taxon>
    </lineage>
</organism>
<evidence type="ECO:0000256" key="5">
    <source>
        <dbReference type="ARBA" id="ARBA00023098"/>
    </source>
</evidence>
<evidence type="ECO:0000256" key="8">
    <source>
        <dbReference type="SAM" id="SignalP"/>
    </source>
</evidence>
<evidence type="ECO:0000313" key="10">
    <source>
        <dbReference type="EMBL" id="DAZ93387.1"/>
    </source>
</evidence>
<evidence type="ECO:0000256" key="6">
    <source>
        <dbReference type="ARBA" id="ARBA00023180"/>
    </source>
</evidence>
<evidence type="ECO:0000256" key="7">
    <source>
        <dbReference type="PIRSR" id="PIRSR000862-1"/>
    </source>
</evidence>
<evidence type="ECO:0000259" key="9">
    <source>
        <dbReference type="Pfam" id="PF04083"/>
    </source>
</evidence>
<comment type="similarity">
    <text evidence="1">Belongs to the AB hydrolase superfamily. Lipase family.</text>
</comment>
<keyword evidence="2 8" id="KW-0732">Signal</keyword>
<keyword evidence="3" id="KW-0378">Hydrolase</keyword>
<dbReference type="AlphaFoldDB" id="A0AAV2YJ77"/>
<dbReference type="GO" id="GO:0016788">
    <property type="term" value="F:hydrolase activity, acting on ester bonds"/>
    <property type="evidence" value="ECO:0007669"/>
    <property type="project" value="InterPro"/>
</dbReference>
<gene>
    <name evidence="10" type="ORF">N0F65_012444</name>
</gene>
<dbReference type="GO" id="GO:0016042">
    <property type="term" value="P:lipid catabolic process"/>
    <property type="evidence" value="ECO:0007669"/>
    <property type="project" value="UniProtKB-KW"/>
</dbReference>
<dbReference type="SUPFAM" id="SSF53474">
    <property type="entry name" value="alpha/beta-Hydrolases"/>
    <property type="match status" value="1"/>
</dbReference>
<protein>
    <recommendedName>
        <fullName evidence="9">Partial AB-hydrolase lipase domain-containing protein</fullName>
    </recommendedName>
</protein>
<feature type="signal peptide" evidence="8">
    <location>
        <begin position="1"/>
        <end position="21"/>
    </location>
</feature>
<dbReference type="InterPro" id="IPR029058">
    <property type="entry name" value="AB_hydrolase_fold"/>
</dbReference>
<dbReference type="FunFam" id="3.40.50.1820:FF:000057">
    <property type="entry name" value="Lipase"/>
    <property type="match status" value="1"/>
</dbReference>
<keyword evidence="6" id="KW-0325">Glycoprotein</keyword>
<dbReference type="InterPro" id="IPR006693">
    <property type="entry name" value="AB_hydrolase_lipase"/>
</dbReference>
<accession>A0AAV2YJ77</accession>
<reference evidence="10" key="1">
    <citation type="submission" date="2022-11" db="EMBL/GenBank/DDBJ databases">
        <authorList>
            <person name="Morgan W.R."/>
            <person name="Tartar A."/>
        </authorList>
    </citation>
    <scope>NUCLEOTIDE SEQUENCE</scope>
    <source>
        <strain evidence="10">ARSEF 373</strain>
    </source>
</reference>
<feature type="chain" id="PRO_5043315444" description="Partial AB-hydrolase lipase domain-containing protein" evidence="8">
    <location>
        <begin position="22"/>
        <end position="443"/>
    </location>
</feature>
<evidence type="ECO:0000256" key="4">
    <source>
        <dbReference type="ARBA" id="ARBA00022963"/>
    </source>
</evidence>
<keyword evidence="4" id="KW-0442">Lipid degradation</keyword>
<evidence type="ECO:0000256" key="1">
    <source>
        <dbReference type="ARBA" id="ARBA00010701"/>
    </source>
</evidence>
<dbReference type="PIRSF" id="PIRSF000862">
    <property type="entry name" value="Steryl_ester_lip"/>
    <property type="match status" value="1"/>
</dbReference>
<dbReference type="Proteomes" id="UP001146120">
    <property type="component" value="Unassembled WGS sequence"/>
</dbReference>
<evidence type="ECO:0000313" key="11">
    <source>
        <dbReference type="Proteomes" id="UP001146120"/>
    </source>
</evidence>
<evidence type="ECO:0000256" key="3">
    <source>
        <dbReference type="ARBA" id="ARBA00022801"/>
    </source>
</evidence>
<keyword evidence="11" id="KW-1185">Reference proteome</keyword>
<feature type="active site" description="Charge relay system" evidence="7">
    <location>
        <position position="384"/>
    </location>
</feature>
<keyword evidence="5" id="KW-0443">Lipid metabolism</keyword>
<reference evidence="10" key="2">
    <citation type="journal article" date="2023" name="Microbiol Resour">
        <title>Decontamination and Annotation of the Draft Genome Sequence of the Oomycete Lagenidium giganteum ARSEF 373.</title>
        <authorList>
            <person name="Morgan W.R."/>
            <person name="Tartar A."/>
        </authorList>
    </citation>
    <scope>NUCLEOTIDE SEQUENCE</scope>
    <source>
        <strain evidence="10">ARSEF 373</strain>
    </source>
</reference>
<dbReference type="PANTHER" id="PTHR11005">
    <property type="entry name" value="LYSOSOMAL ACID LIPASE-RELATED"/>
    <property type="match status" value="1"/>
</dbReference>
<dbReference type="Pfam" id="PF04083">
    <property type="entry name" value="Abhydro_lipase"/>
    <property type="match status" value="1"/>
</dbReference>
<sequence>MRILHLLMLLLAALFATVVVADMDTDVNADDIVPYTPDIDVESVEERIDIDSDAGLTVMQIIRKRGYEVEEHKVTTADRYVLTMYRIPKSYKETQEGAPAKPGKPAVYIIHGLLDSSFTYVLNFRRQSLAYLLADAGYDVWLGNNRGTTWSRQHLDYSIEDKRFWDFSWEHMAKFDMPAMVEYVLEQTQRPTISYVGHSEGTMQAFAGFSMNQELAKRVSYFGALAPVAYVGNAKSLAFVAMAKTYVDKMFEILGVKEFGQHNKFIQDIIGKYGCAFADVACDSVINALTGPSDNVNKTRIHVYVSQTPAGTSVKNMAHFAQGIRDNTFRRFDYGCGCIQSLPIAMCPSVFCKNKQVYGTYQPPSYDLTAMQYPRVSFFTGEQDWLATPKDVAKIRAALPHGTIVAGQHVNYNHLDFTWAYNAGEIIYADMIKQIKQYEGQGY</sequence>
<comment type="caution">
    <text evidence="10">The sequence shown here is derived from an EMBL/GenBank/DDBJ whole genome shotgun (WGS) entry which is preliminary data.</text>
</comment>
<feature type="active site" description="Nucleophile" evidence="7">
    <location>
        <position position="199"/>
    </location>
</feature>
<dbReference type="InterPro" id="IPR025483">
    <property type="entry name" value="Lipase_euk"/>
</dbReference>
<dbReference type="Gene3D" id="3.40.50.1820">
    <property type="entry name" value="alpha/beta hydrolase"/>
    <property type="match status" value="1"/>
</dbReference>
<evidence type="ECO:0000256" key="2">
    <source>
        <dbReference type="ARBA" id="ARBA00022729"/>
    </source>
</evidence>
<feature type="active site" description="Charge relay system" evidence="7">
    <location>
        <position position="414"/>
    </location>
</feature>